<dbReference type="AlphaFoldDB" id="A0A7G2EYK7"/>
<evidence type="ECO:0000256" key="6">
    <source>
        <dbReference type="ARBA" id="ARBA00022512"/>
    </source>
</evidence>
<evidence type="ECO:0000256" key="9">
    <source>
        <dbReference type="ARBA" id="ARBA00023085"/>
    </source>
</evidence>
<dbReference type="FunFam" id="2.160.20.10:FF:000029">
    <property type="entry name" value="Pectinesterase 4"/>
    <property type="match status" value="1"/>
</dbReference>
<dbReference type="Proteomes" id="UP000516314">
    <property type="component" value="Chromosome 4"/>
</dbReference>
<protein>
    <recommendedName>
        <fullName evidence="5 12">Pectinesterase</fullName>
        <ecNumber evidence="5 12">3.1.1.11</ecNumber>
    </recommendedName>
</protein>
<keyword evidence="10" id="KW-0961">Cell wall biogenesis/degradation</keyword>
<evidence type="ECO:0000313" key="14">
    <source>
        <dbReference type="EMBL" id="CAD5328071.1"/>
    </source>
</evidence>
<evidence type="ECO:0000256" key="1">
    <source>
        <dbReference type="ARBA" id="ARBA00004191"/>
    </source>
</evidence>
<keyword evidence="6" id="KW-0134">Cell wall</keyword>
<dbReference type="InterPro" id="IPR000070">
    <property type="entry name" value="Pectinesterase_cat"/>
</dbReference>
<comment type="pathway">
    <text evidence="2 12">Glycan metabolism; pectin degradation; 2-dehydro-3-deoxy-D-gluconate from pectin: step 1/5.</text>
</comment>
<dbReference type="FunFam" id="1.20.140.40:FF:000047">
    <property type="entry name" value="Pectinesterase"/>
    <property type="match status" value="1"/>
</dbReference>
<dbReference type="EMBL" id="LR881469">
    <property type="protein sequence ID" value="CAD5328071.1"/>
    <property type="molecule type" value="Genomic_DNA"/>
</dbReference>
<dbReference type="InterPro" id="IPR006501">
    <property type="entry name" value="Pectinesterase_inhib_dom"/>
</dbReference>
<organism evidence="14 15">
    <name type="scientific">Arabidopsis thaliana</name>
    <name type="common">Mouse-ear cress</name>
    <dbReference type="NCBI Taxonomy" id="3702"/>
    <lineage>
        <taxon>Eukaryota</taxon>
        <taxon>Viridiplantae</taxon>
        <taxon>Streptophyta</taxon>
        <taxon>Embryophyta</taxon>
        <taxon>Tracheophyta</taxon>
        <taxon>Spermatophyta</taxon>
        <taxon>Magnoliopsida</taxon>
        <taxon>eudicotyledons</taxon>
        <taxon>Gunneridae</taxon>
        <taxon>Pentapetalae</taxon>
        <taxon>rosids</taxon>
        <taxon>malvids</taxon>
        <taxon>Brassicales</taxon>
        <taxon>Brassicaceae</taxon>
        <taxon>Camelineae</taxon>
        <taxon>Arabidopsis</taxon>
    </lineage>
</organism>
<keyword evidence="12" id="KW-0732">Signal</keyword>
<dbReference type="InterPro" id="IPR033131">
    <property type="entry name" value="Pectinesterase_Asp_AS"/>
</dbReference>
<evidence type="ECO:0000256" key="8">
    <source>
        <dbReference type="ARBA" id="ARBA00022801"/>
    </source>
</evidence>
<reference evidence="14 15" key="1">
    <citation type="submission" date="2020-09" db="EMBL/GenBank/DDBJ databases">
        <authorList>
            <person name="Ashkenazy H."/>
        </authorList>
    </citation>
    <scope>NUCLEOTIDE SEQUENCE [LARGE SCALE GENOMIC DNA]</scope>
    <source>
        <strain evidence="15">cv. Cdm-0</strain>
    </source>
</reference>
<dbReference type="NCBIfam" id="TIGR01614">
    <property type="entry name" value="PME_inhib"/>
    <property type="match status" value="1"/>
</dbReference>
<dbReference type="InterPro" id="IPR035513">
    <property type="entry name" value="Invertase/methylesterase_inhib"/>
</dbReference>
<keyword evidence="9 12" id="KW-0063">Aspartyl esterase</keyword>
<feature type="domain" description="Pectinesterase inhibitor" evidence="13">
    <location>
        <begin position="53"/>
        <end position="205"/>
    </location>
</feature>
<feature type="signal peptide" evidence="12">
    <location>
        <begin position="1"/>
        <end position="32"/>
    </location>
</feature>
<dbReference type="InterPro" id="IPR011050">
    <property type="entry name" value="Pectin_lyase_fold/virulence"/>
</dbReference>
<dbReference type="CDD" id="cd15798">
    <property type="entry name" value="PMEI-like_3"/>
    <property type="match status" value="1"/>
</dbReference>
<comment type="similarity">
    <text evidence="3">In the N-terminal section; belongs to the PMEI family.</text>
</comment>
<dbReference type="UniPathway" id="UPA00545">
    <property type="reaction ID" value="UER00823"/>
</dbReference>
<dbReference type="GO" id="GO:0004857">
    <property type="term" value="F:enzyme inhibitor activity"/>
    <property type="evidence" value="ECO:0007669"/>
    <property type="project" value="InterPro"/>
</dbReference>
<dbReference type="InterPro" id="IPR012334">
    <property type="entry name" value="Pectin_lyas_fold"/>
</dbReference>
<dbReference type="GO" id="GO:0045490">
    <property type="term" value="P:pectin catabolic process"/>
    <property type="evidence" value="ECO:0007669"/>
    <property type="project" value="UniProtKB-UniRule"/>
</dbReference>
<evidence type="ECO:0000313" key="15">
    <source>
        <dbReference type="Proteomes" id="UP000516314"/>
    </source>
</evidence>
<dbReference type="PROSITE" id="PS00503">
    <property type="entry name" value="PECTINESTERASE_2"/>
    <property type="match status" value="1"/>
</dbReference>
<dbReference type="GO" id="GO:0030599">
    <property type="term" value="F:pectinesterase activity"/>
    <property type="evidence" value="ECO:0007669"/>
    <property type="project" value="UniProtKB-UniRule"/>
</dbReference>
<feature type="active site" evidence="11">
    <location>
        <position position="355"/>
    </location>
</feature>
<evidence type="ECO:0000256" key="12">
    <source>
        <dbReference type="RuleBase" id="RU000589"/>
    </source>
</evidence>
<dbReference type="SUPFAM" id="SSF101148">
    <property type="entry name" value="Plant invertase/pectin methylesterase inhibitor"/>
    <property type="match status" value="1"/>
</dbReference>
<dbReference type="SMART" id="SM00856">
    <property type="entry name" value="PMEI"/>
    <property type="match status" value="1"/>
</dbReference>
<dbReference type="SUPFAM" id="SSF51126">
    <property type="entry name" value="Pectin lyase-like"/>
    <property type="match status" value="1"/>
</dbReference>
<comment type="similarity">
    <text evidence="4">In the C-terminal section; belongs to the pectinesterase family.</text>
</comment>
<gene>
    <name evidence="14" type="ORF">AT9943_LOCUS15743</name>
</gene>
<evidence type="ECO:0000256" key="5">
    <source>
        <dbReference type="ARBA" id="ARBA00013229"/>
    </source>
</evidence>
<evidence type="ECO:0000256" key="4">
    <source>
        <dbReference type="ARBA" id="ARBA00007786"/>
    </source>
</evidence>
<sequence length="515" mass="58684">MWNGWNYSSNMKKYVLLGVTALIMAMVICVEANDGNSPSRKMEEVHRESKLMITKTTVSIICASTDYKQDCTTSLATVRSPDPRNLIRSAFDLAIISIRSGIDRGMIDLKSRADADMHTREALNTCRELMDDAIDDLRKTRDKFRGFLFTRLSDFVEDLCVWLSGSITYQQTCIDGFEGIDSEAAVMMERVMRKGQHLTSNGLAIAANLDKLLKAFRIPFPFLRDRHLSEEGEFPPWVTPHSRRLLAQVTKKMLHVMFVGDGPTKTVITGDIAFLPDQVGTYRTASVAVNGDYFMAKDIGFENTAGAARHQAVALRVSADFAVFFNCHMNGYQDTLYVHTHRQFYRNCRVSGTIDFVFGDAKAVFQNCEFVIRRPMEHQQCIVTAQGRKDRRETTGIVIHNSRITGDASYLPVKAKNRAFLGRPWKEFSRTIIMNTEIDDVIDPEGWLKWNETFALNTLFYTEYRNRGRGSGQGRRVRWRGIKRISDRAAREFAPGNFLRGNIWIPQTRIPYNAN</sequence>
<evidence type="ECO:0000256" key="10">
    <source>
        <dbReference type="ARBA" id="ARBA00023316"/>
    </source>
</evidence>
<comment type="subcellular location">
    <subcellularLocation>
        <location evidence="1">Secreted</location>
        <location evidence="1">Cell wall</location>
    </subcellularLocation>
</comment>
<evidence type="ECO:0000256" key="11">
    <source>
        <dbReference type="PROSITE-ProRule" id="PRU10040"/>
    </source>
</evidence>
<dbReference type="PANTHER" id="PTHR31707">
    <property type="entry name" value="PECTINESTERASE"/>
    <property type="match status" value="1"/>
</dbReference>
<keyword evidence="7" id="KW-0964">Secreted</keyword>
<name>A0A7G2EYK7_ARATH</name>
<evidence type="ECO:0000256" key="2">
    <source>
        <dbReference type="ARBA" id="ARBA00005184"/>
    </source>
</evidence>
<dbReference type="EC" id="3.1.1.11" evidence="5 12"/>
<dbReference type="Pfam" id="PF01095">
    <property type="entry name" value="Pectinesterase"/>
    <property type="match status" value="1"/>
</dbReference>
<evidence type="ECO:0000256" key="3">
    <source>
        <dbReference type="ARBA" id="ARBA00006027"/>
    </source>
</evidence>
<evidence type="ECO:0000256" key="7">
    <source>
        <dbReference type="ARBA" id="ARBA00022525"/>
    </source>
</evidence>
<keyword evidence="8 12" id="KW-0378">Hydrolase</keyword>
<feature type="chain" id="PRO_5029034395" description="Pectinesterase" evidence="12">
    <location>
        <begin position="33"/>
        <end position="515"/>
    </location>
</feature>
<evidence type="ECO:0000259" key="13">
    <source>
        <dbReference type="SMART" id="SM00856"/>
    </source>
</evidence>
<proteinExistence type="inferred from homology"/>
<accession>A0A7G2EYK7</accession>
<dbReference type="Gene3D" id="1.20.140.40">
    <property type="entry name" value="Invertase/pectin methylesterase inhibitor family protein"/>
    <property type="match status" value="1"/>
</dbReference>
<dbReference type="Gene3D" id="2.160.20.10">
    <property type="entry name" value="Single-stranded right-handed beta-helix, Pectin lyase-like"/>
    <property type="match status" value="1"/>
</dbReference>
<dbReference type="GO" id="GO:0042545">
    <property type="term" value="P:cell wall modification"/>
    <property type="evidence" value="ECO:0007669"/>
    <property type="project" value="UniProtKB-UniRule"/>
</dbReference>
<dbReference type="Pfam" id="PF04043">
    <property type="entry name" value="PMEI"/>
    <property type="match status" value="1"/>
</dbReference>
<comment type="catalytic activity">
    <reaction evidence="12">
        <text>[(1-&gt;4)-alpha-D-galacturonosyl methyl ester](n) + n H2O = [(1-&gt;4)-alpha-D-galacturonosyl](n) + n methanol + n H(+)</text>
        <dbReference type="Rhea" id="RHEA:22380"/>
        <dbReference type="Rhea" id="RHEA-COMP:14570"/>
        <dbReference type="Rhea" id="RHEA-COMP:14573"/>
        <dbReference type="ChEBI" id="CHEBI:15377"/>
        <dbReference type="ChEBI" id="CHEBI:15378"/>
        <dbReference type="ChEBI" id="CHEBI:17790"/>
        <dbReference type="ChEBI" id="CHEBI:140522"/>
        <dbReference type="ChEBI" id="CHEBI:140523"/>
        <dbReference type="EC" id="3.1.1.11"/>
    </reaction>
</comment>